<evidence type="ECO:0000313" key="4">
    <source>
        <dbReference type="EMBL" id="MCC2219497.1"/>
    </source>
</evidence>
<evidence type="ECO:0000256" key="1">
    <source>
        <dbReference type="ARBA" id="ARBA00022801"/>
    </source>
</evidence>
<dbReference type="Pfam" id="PF03403">
    <property type="entry name" value="PAF-AH_p_II"/>
    <property type="match status" value="1"/>
</dbReference>
<accession>A0ABS8FQP2</accession>
<dbReference type="RefSeq" id="WP_227573431.1">
    <property type="nucleotide sequence ID" value="NZ_JAJEQT010000008.1"/>
</dbReference>
<proteinExistence type="predicted"/>
<sequence length="225" mass="25467">MPEDLPTPEKSIQEIEKEHSIMRKMGLPKPTGEYAVGTFTYTVKDDRKEIMRQGGMRSVAARVYYPVLRESVKGLTKAVALSDNMLKGLKDTFNVVPDFRKNPESNLTECYLNANRIPGKKFPLIMFNHAYNSYREGNSCLCTELASNGYVVISVDHSHEAVCSEFDDGTVLFFDKTIKKKMYKPMIGGIITMLKLVRLAIFESCSQMMVRSLAIQLFSGKRIEV</sequence>
<keyword evidence="5" id="KW-1185">Reference proteome</keyword>
<reference evidence="4 5" key="1">
    <citation type="submission" date="2021-10" db="EMBL/GenBank/DDBJ databases">
        <title>Anaerobic single-cell dispensing facilitates the cultivation of human gut bacteria.</title>
        <authorList>
            <person name="Afrizal A."/>
        </authorList>
    </citation>
    <scope>NUCLEOTIDE SEQUENCE [LARGE SCALE GENOMIC DNA]</scope>
    <source>
        <strain evidence="4 5">CLA-AA-H212</strain>
    </source>
</reference>
<gene>
    <name evidence="4" type="ORF">LKD28_10720</name>
</gene>
<evidence type="ECO:0008006" key="6">
    <source>
        <dbReference type="Google" id="ProtNLM"/>
    </source>
</evidence>
<keyword evidence="2" id="KW-0442">Lipid degradation</keyword>
<dbReference type="SUPFAM" id="SSF53474">
    <property type="entry name" value="alpha/beta-Hydrolases"/>
    <property type="match status" value="1"/>
</dbReference>
<keyword evidence="1" id="KW-0378">Hydrolase</keyword>
<keyword evidence="3" id="KW-0443">Lipid metabolism</keyword>
<dbReference type="EMBL" id="JAJEQT010000008">
    <property type="protein sequence ID" value="MCC2219497.1"/>
    <property type="molecule type" value="Genomic_DNA"/>
</dbReference>
<dbReference type="PANTHER" id="PTHR10272">
    <property type="entry name" value="PLATELET-ACTIVATING FACTOR ACETYLHYDROLASE"/>
    <property type="match status" value="1"/>
</dbReference>
<dbReference type="Proteomes" id="UP001198495">
    <property type="component" value="Unassembled WGS sequence"/>
</dbReference>
<name>A0ABS8FQP2_9FIRM</name>
<dbReference type="InterPro" id="IPR029058">
    <property type="entry name" value="AB_hydrolase_fold"/>
</dbReference>
<organism evidence="4 5">
    <name type="scientific">Coprococcus hominis</name>
    <name type="common">ex Arizal et al. 2022</name>
    <dbReference type="NCBI Taxonomy" id="2881262"/>
    <lineage>
        <taxon>Bacteria</taxon>
        <taxon>Bacillati</taxon>
        <taxon>Bacillota</taxon>
        <taxon>Clostridia</taxon>
        <taxon>Lachnospirales</taxon>
        <taxon>Lachnospiraceae</taxon>
        <taxon>Coprococcus</taxon>
    </lineage>
</organism>
<dbReference type="PANTHER" id="PTHR10272:SF0">
    <property type="entry name" value="PLATELET-ACTIVATING FACTOR ACETYLHYDROLASE"/>
    <property type="match status" value="1"/>
</dbReference>
<dbReference type="Gene3D" id="3.40.50.1820">
    <property type="entry name" value="alpha/beta hydrolase"/>
    <property type="match status" value="1"/>
</dbReference>
<comment type="caution">
    <text evidence="4">The sequence shown here is derived from an EMBL/GenBank/DDBJ whole genome shotgun (WGS) entry which is preliminary data.</text>
</comment>
<evidence type="ECO:0000256" key="3">
    <source>
        <dbReference type="ARBA" id="ARBA00023098"/>
    </source>
</evidence>
<evidence type="ECO:0000313" key="5">
    <source>
        <dbReference type="Proteomes" id="UP001198495"/>
    </source>
</evidence>
<protein>
    <recommendedName>
        <fullName evidence="6">1-alkyl-2-acetylglycerophosphocholine esterase</fullName>
    </recommendedName>
</protein>
<evidence type="ECO:0000256" key="2">
    <source>
        <dbReference type="ARBA" id="ARBA00022963"/>
    </source>
</evidence>